<sequence>MNEPSPARFQGFRKSLSTKERLERFLACVYFKAFSDVESYLFTPREVAVLKPYERLRYALNLLKVPGKEVEARKMLSSELHAQGYHVADFLSTLPTRNLAEPDVDFATMLLPKIEEYPRDLRSALLLIFLAAEGLYTNPQGDNAVYGAGLAVNGLEITQQRPEYAEFFTRLNALNVRGLILTSPQEVELDIVDGAVRNIGFADGLQVLHEYAEAQLLMRTPFAPHSHAQFQHVTEILIGAELHECASNYASRVARLIQNWVGAHEAVGFAAIASEQAKIAGVDSYGKDLHWGTLLALTSPAQAREILEKTLEKRLAEQGDPLDFSPWSSDELEALLALAQVQGNLAEESGSNDELDTAWERLIKARDIALINKDHHGAVDAMNTLADIFAPQGRKEELIAEIQRTLPSARIAARETSHGIKLIQHLGIFKGEMGNPDWFEFLEEANALSTRPLEKFSTQLAFARIYAKHERLDDALQSIARAYQIACENHDPRRASLALEMGSRYAQMLGDPKRGLSLLEQVFDIPDLPQNLVSYFATMLSDRYADIGNAEKARFWKQKATAT</sequence>
<evidence type="ECO:0000313" key="2">
    <source>
        <dbReference type="Proteomes" id="UP000068067"/>
    </source>
</evidence>
<dbReference type="InterPro" id="IPR011990">
    <property type="entry name" value="TPR-like_helical_dom_sf"/>
</dbReference>
<evidence type="ECO:0008006" key="3">
    <source>
        <dbReference type="Google" id="ProtNLM"/>
    </source>
</evidence>
<gene>
    <name evidence="1" type="ORF">CDES_00470</name>
</gene>
<name>A0A0M4CDT3_9CORY</name>
<reference evidence="1 2" key="1">
    <citation type="submission" date="2014-08" db="EMBL/GenBank/DDBJ databases">
        <title>Complete genome sequence of Corynebacterium deserti GIMN1.010 (=DSM 45689), isolated from desert sand in western China.</title>
        <authorList>
            <person name="Ruckert C."/>
            <person name="Albersmeier A."/>
            <person name="Kalinowski J."/>
        </authorList>
    </citation>
    <scope>NUCLEOTIDE SEQUENCE [LARGE SCALE GENOMIC DNA]</scope>
    <source>
        <strain evidence="1 2">GIMN1.010</strain>
    </source>
</reference>
<dbReference type="PATRIC" id="fig|931089.4.peg.88"/>
<keyword evidence="2" id="KW-1185">Reference proteome</keyword>
<proteinExistence type="predicted"/>
<organism evidence="1 2">
    <name type="scientific">Corynebacterium deserti GIMN1.010</name>
    <dbReference type="NCBI Taxonomy" id="931089"/>
    <lineage>
        <taxon>Bacteria</taxon>
        <taxon>Bacillati</taxon>
        <taxon>Actinomycetota</taxon>
        <taxon>Actinomycetes</taxon>
        <taxon>Mycobacteriales</taxon>
        <taxon>Corynebacteriaceae</taxon>
        <taxon>Corynebacterium</taxon>
    </lineage>
</organism>
<dbReference type="RefSeq" id="WP_053543785.1">
    <property type="nucleotide sequence ID" value="NZ_CP009220.1"/>
</dbReference>
<dbReference type="Gene3D" id="1.25.40.10">
    <property type="entry name" value="Tetratricopeptide repeat domain"/>
    <property type="match status" value="1"/>
</dbReference>
<dbReference type="KEGG" id="cdx:CDES_00470"/>
<dbReference type="EMBL" id="CP009220">
    <property type="protein sequence ID" value="ALC04577.1"/>
    <property type="molecule type" value="Genomic_DNA"/>
</dbReference>
<evidence type="ECO:0000313" key="1">
    <source>
        <dbReference type="EMBL" id="ALC04577.1"/>
    </source>
</evidence>
<dbReference type="OrthoDB" id="56388at2"/>
<accession>A0A0M4CDT3</accession>
<dbReference type="AlphaFoldDB" id="A0A0M4CDT3"/>
<protein>
    <recommendedName>
        <fullName evidence="3">Tetratricopeptide repeat protein</fullName>
    </recommendedName>
</protein>
<dbReference type="Proteomes" id="UP000068067">
    <property type="component" value="Chromosome"/>
</dbReference>
<dbReference type="STRING" id="931089.CDES_00470"/>